<evidence type="ECO:0000259" key="2">
    <source>
        <dbReference type="Pfam" id="PF09851"/>
    </source>
</evidence>
<dbReference type="InterPro" id="IPR018649">
    <property type="entry name" value="SHOCT"/>
</dbReference>
<dbReference type="RefSeq" id="WP_235843117.1">
    <property type="nucleotide sequence ID" value="NZ_BHYL01000024.1"/>
</dbReference>
<sequence>MTDETRSNLDARLQRHGFARDVHRGLSKGIGFLPVSDETKSMLTTRSGEAVAIAAETGVAIANGAVVAGKGAVGAAREGFHAFEEKREEEAAAAKRPFSVVAAPPETAGTDATAPGAPTSGTVGPEGEGDLLERLERLGSLRAAGHLSDAEFEAAKARLLSGA</sequence>
<feature type="region of interest" description="Disordered" evidence="1">
    <location>
        <begin position="87"/>
        <end position="129"/>
    </location>
</feature>
<accession>A0A401UVJ8</accession>
<dbReference type="EMBL" id="BHYL01000024">
    <property type="protein sequence ID" value="GCD18703.1"/>
    <property type="molecule type" value="Genomic_DNA"/>
</dbReference>
<name>A0A401UVJ8_9CELL</name>
<evidence type="ECO:0000313" key="4">
    <source>
        <dbReference type="Proteomes" id="UP000288246"/>
    </source>
</evidence>
<comment type="caution">
    <text evidence="3">The sequence shown here is derived from an EMBL/GenBank/DDBJ whole genome shotgun (WGS) entry which is preliminary data.</text>
</comment>
<dbReference type="Proteomes" id="UP000288246">
    <property type="component" value="Unassembled WGS sequence"/>
</dbReference>
<protein>
    <recommendedName>
        <fullName evidence="2">SHOCT domain-containing protein</fullName>
    </recommendedName>
</protein>
<gene>
    <name evidence="3" type="ORF">CTKZ_02650</name>
</gene>
<dbReference type="Pfam" id="PF09851">
    <property type="entry name" value="SHOCT"/>
    <property type="match status" value="1"/>
</dbReference>
<reference evidence="3 4" key="1">
    <citation type="submission" date="2018-11" db="EMBL/GenBank/DDBJ databases">
        <title>Draft genome sequence of Cellulomonas takizawaensis strain TKZ-21.</title>
        <authorList>
            <person name="Yamamura H."/>
            <person name="Hayashi T."/>
            <person name="Hamada M."/>
            <person name="Serisawa Y."/>
            <person name="Matsuyama K."/>
            <person name="Nakagawa Y."/>
            <person name="Otoguro M."/>
            <person name="Yanagida F."/>
            <person name="Hayakawa M."/>
        </authorList>
    </citation>
    <scope>NUCLEOTIDE SEQUENCE [LARGE SCALE GENOMIC DNA]</scope>
    <source>
        <strain evidence="3 4">TKZ-21</strain>
    </source>
</reference>
<evidence type="ECO:0000313" key="3">
    <source>
        <dbReference type="EMBL" id="GCD18703.1"/>
    </source>
</evidence>
<keyword evidence="4" id="KW-1185">Reference proteome</keyword>
<feature type="compositionally biased region" description="Low complexity" evidence="1">
    <location>
        <begin position="102"/>
        <end position="125"/>
    </location>
</feature>
<proteinExistence type="predicted"/>
<evidence type="ECO:0000256" key="1">
    <source>
        <dbReference type="SAM" id="MobiDB-lite"/>
    </source>
</evidence>
<organism evidence="3 4">
    <name type="scientific">Cellulomonas algicola</name>
    <dbReference type="NCBI Taxonomy" id="2071633"/>
    <lineage>
        <taxon>Bacteria</taxon>
        <taxon>Bacillati</taxon>
        <taxon>Actinomycetota</taxon>
        <taxon>Actinomycetes</taxon>
        <taxon>Micrococcales</taxon>
        <taxon>Cellulomonadaceae</taxon>
        <taxon>Cellulomonas</taxon>
    </lineage>
</organism>
<feature type="domain" description="SHOCT" evidence="2">
    <location>
        <begin position="133"/>
        <end position="160"/>
    </location>
</feature>
<dbReference type="AlphaFoldDB" id="A0A401UVJ8"/>